<accession>A0A418ME68</accession>
<feature type="transmembrane region" description="Helical" evidence="4">
    <location>
        <begin position="1104"/>
        <end position="1127"/>
    </location>
</feature>
<keyword evidence="7" id="KW-1185">Reference proteome</keyword>
<evidence type="ECO:0000313" key="6">
    <source>
        <dbReference type="EMBL" id="RIV25104.1"/>
    </source>
</evidence>
<keyword evidence="1" id="KW-1188">Viral release from host cell</keyword>
<protein>
    <submittedName>
        <fullName evidence="6">Phage tail tape measure protein</fullName>
    </submittedName>
</protein>
<comment type="caution">
    <text evidence="6">The sequence shown here is derived from an EMBL/GenBank/DDBJ whole genome shotgun (WGS) entry which is preliminary data.</text>
</comment>
<evidence type="ECO:0000256" key="3">
    <source>
        <dbReference type="SAM" id="MobiDB-lite"/>
    </source>
</evidence>
<evidence type="ECO:0000259" key="5">
    <source>
        <dbReference type="Pfam" id="PF10145"/>
    </source>
</evidence>
<keyword evidence="4" id="KW-0472">Membrane</keyword>
<keyword evidence="4" id="KW-1133">Transmembrane helix</keyword>
<dbReference type="NCBIfam" id="TIGR01760">
    <property type="entry name" value="tape_meas_TP901"/>
    <property type="match status" value="1"/>
</dbReference>
<dbReference type="Proteomes" id="UP000283523">
    <property type="component" value="Unassembled WGS sequence"/>
</dbReference>
<gene>
    <name evidence="6" type="ORF">DYU11_07230</name>
</gene>
<dbReference type="OrthoDB" id="1219342at2"/>
<feature type="coiled-coil region" evidence="2">
    <location>
        <begin position="913"/>
        <end position="962"/>
    </location>
</feature>
<dbReference type="RefSeq" id="WP_119666991.1">
    <property type="nucleotide sequence ID" value="NZ_QXED01000002.1"/>
</dbReference>
<feature type="region of interest" description="Disordered" evidence="3">
    <location>
        <begin position="630"/>
        <end position="653"/>
    </location>
</feature>
<feature type="compositionally biased region" description="Basic and acidic residues" evidence="3">
    <location>
        <begin position="638"/>
        <end position="653"/>
    </location>
</feature>
<reference evidence="6 7" key="1">
    <citation type="submission" date="2018-08" db="EMBL/GenBank/DDBJ databases">
        <title>Fibrisoma montanum sp. nov., isolated from Danxia mountain soil.</title>
        <authorList>
            <person name="Huang Y."/>
        </authorList>
    </citation>
    <scope>NUCLEOTIDE SEQUENCE [LARGE SCALE GENOMIC DNA]</scope>
    <source>
        <strain evidence="6 7">HYT19</strain>
    </source>
</reference>
<dbReference type="EMBL" id="QXED01000002">
    <property type="protein sequence ID" value="RIV25104.1"/>
    <property type="molecule type" value="Genomic_DNA"/>
</dbReference>
<evidence type="ECO:0000256" key="1">
    <source>
        <dbReference type="ARBA" id="ARBA00022612"/>
    </source>
</evidence>
<feature type="coiled-coil region" evidence="2">
    <location>
        <begin position="64"/>
        <end position="91"/>
    </location>
</feature>
<sequence length="1281" mass="141866">MAQEITAKYNLDLSEFFDGMDQVSDRLDKADNRLQSYRRQNPFAAVNQSATQFNQTLGQQIQIYQRVQAVENSLLAERKRMENQLKDLKSRQLEFLAAGRYGELKTQIGQVEAALRRMNATLGESSSLWDRIKTKAAGRLQGVGDFLSGRSLAGGLAQMAGAVGITLSVADAARKAVVDWKEFGAKLSEVSAITGVTGKALDYLAQRALQLQDDTGIAATEILQAFQNIGSIKPELLENQQALADTTQEVIALSQASGLSLPDAAKAALGSLNQFSEGADQASRFVNVLAAGALKGASEINETADALQNSGTAMKAAGLSFEQGNALIQSLAGVMIKGSEAGTGLRNVLVKLETQTDKNLRPSVVGLDQALENAAKKFDTTTKLQKVFGDENIIVARRVLDTREEITKMTQAITGTDVAYEQQRKRIDNLAGDLEKASAAITGFFTAAGQSQDGFMRRFVQNFTRQVQDLTKGRSELVAFFRGLNPLNGGGFYSAVRDANRQRESNQIADALKKETETIVRDARRSVSEQTRALEQTLTQQGLSVPKAQKAAAERVKQLRDEEYAQTRADHNRLRAEYERAAASERSQFDKRFADSRKRILAAQTAQKQATGELARLNRQEAERAATLANLVNEGPTDEQKQKQAKNQRDAERASIEHYKLLQSAQDDYLKEFNELQEKYGKDRLDSLQKDGEAYILEKAKLDKVEIEAERKHLERLLQLAASNKTRINSLTGKREIVPDQSVSLERNAPDIARQFQQRTNAVDVEADRQIRVRRIREQRELLNTLRGTNEQELALFDNKWAEILALEEKNAGTYAEMYNQYQNARVDYVKRGNAEELAAYDEKWERLLAAEEKNAPKYAALVKQQARERRDLIYDQIIRDAKAIESIALSNIELRTKGNDETGTSFIKRNQIDALQAQEFAAEQQLTALQGQANPANTPEIKRLEAYVKALKDKRKEIQLLSPANRDVWDLLGISKSFKDETEREIFLRSVDAVFQAVQGATQAMIEASEQRIAAIDQQIQAKEEQVRIEEERDKEGAANNLKLRRAELEDLKRQKAEEEAIKRKSQQVQQALDLATMISSQAVAAANLFQASTEAAKQNAKLGPIVGVIAAVAGVATIIATLVAARQKIKALSATQLREGGRIPLSGRTHERGGHRIDGTDIEVERGEWVTNAKSSEKYDSVLEALNQDNPHRALQELAAKGFGLPEVIIKQISHPDFGPGTNDFSALKRSIDEMGRQVSTVLAKIESNTKPGKQIVPLANGKIMIVDGSHTSFQDPPK</sequence>
<dbReference type="PANTHER" id="PTHR37813:SF1">
    <property type="entry name" value="FELS-2 PROPHAGE PROTEIN"/>
    <property type="match status" value="1"/>
</dbReference>
<feature type="domain" description="Phage tail tape measure protein" evidence="5">
    <location>
        <begin position="206"/>
        <end position="370"/>
    </location>
</feature>
<dbReference type="Pfam" id="PF10145">
    <property type="entry name" value="PhageMin_Tail"/>
    <property type="match status" value="1"/>
</dbReference>
<evidence type="ECO:0000313" key="7">
    <source>
        <dbReference type="Proteomes" id="UP000283523"/>
    </source>
</evidence>
<keyword evidence="2" id="KW-0175">Coiled coil</keyword>
<feature type="coiled-coil region" evidence="2">
    <location>
        <begin position="659"/>
        <end position="724"/>
    </location>
</feature>
<feature type="coiled-coil region" evidence="2">
    <location>
        <begin position="1007"/>
        <end position="1073"/>
    </location>
</feature>
<dbReference type="PANTHER" id="PTHR37813">
    <property type="entry name" value="FELS-2 PROPHAGE PROTEIN"/>
    <property type="match status" value="1"/>
</dbReference>
<dbReference type="InterPro" id="IPR010090">
    <property type="entry name" value="Phage_tape_meas"/>
</dbReference>
<name>A0A418ME68_9BACT</name>
<evidence type="ECO:0000256" key="4">
    <source>
        <dbReference type="SAM" id="Phobius"/>
    </source>
</evidence>
<evidence type="ECO:0000256" key="2">
    <source>
        <dbReference type="SAM" id="Coils"/>
    </source>
</evidence>
<keyword evidence="4" id="KW-0812">Transmembrane</keyword>
<proteinExistence type="predicted"/>
<organism evidence="6 7">
    <name type="scientific">Fibrisoma montanum</name>
    <dbReference type="NCBI Taxonomy" id="2305895"/>
    <lineage>
        <taxon>Bacteria</taxon>
        <taxon>Pseudomonadati</taxon>
        <taxon>Bacteroidota</taxon>
        <taxon>Cytophagia</taxon>
        <taxon>Cytophagales</taxon>
        <taxon>Spirosomataceae</taxon>
        <taxon>Fibrisoma</taxon>
    </lineage>
</organism>